<evidence type="ECO:0000313" key="2">
    <source>
        <dbReference type="EMBL" id="KLJ09595.1"/>
    </source>
</evidence>
<evidence type="ECO:0000256" key="1">
    <source>
        <dbReference type="SAM" id="MobiDB-lite"/>
    </source>
</evidence>
<dbReference type="AlphaFoldDB" id="A0A0H1BE15"/>
<protein>
    <submittedName>
        <fullName evidence="2">Uncharacterized protein</fullName>
    </submittedName>
</protein>
<dbReference type="Proteomes" id="UP000053573">
    <property type="component" value="Unassembled WGS sequence"/>
</dbReference>
<proteinExistence type="predicted"/>
<dbReference type="EMBL" id="LDEV01002321">
    <property type="protein sequence ID" value="KLJ09595.1"/>
    <property type="molecule type" value="Genomic_DNA"/>
</dbReference>
<evidence type="ECO:0000313" key="3">
    <source>
        <dbReference type="Proteomes" id="UP000053573"/>
    </source>
</evidence>
<organism evidence="2 3">
    <name type="scientific">Blastomyces silverae</name>
    <dbReference type="NCBI Taxonomy" id="2060906"/>
    <lineage>
        <taxon>Eukaryota</taxon>
        <taxon>Fungi</taxon>
        <taxon>Dikarya</taxon>
        <taxon>Ascomycota</taxon>
        <taxon>Pezizomycotina</taxon>
        <taxon>Eurotiomycetes</taxon>
        <taxon>Eurotiomycetidae</taxon>
        <taxon>Onygenales</taxon>
        <taxon>Ajellomycetaceae</taxon>
        <taxon>Blastomyces</taxon>
    </lineage>
</organism>
<feature type="compositionally biased region" description="Low complexity" evidence="1">
    <location>
        <begin position="167"/>
        <end position="184"/>
    </location>
</feature>
<dbReference type="STRING" id="2060906.A0A0H1BE15"/>
<feature type="region of interest" description="Disordered" evidence="1">
    <location>
        <begin position="159"/>
        <end position="190"/>
    </location>
</feature>
<reference evidence="3" key="1">
    <citation type="journal article" date="2015" name="PLoS Genet.">
        <title>The dynamic genome and transcriptome of the human fungal pathogen Blastomyces and close relative Emmonsia.</title>
        <authorList>
            <person name="Munoz J.F."/>
            <person name="Gauthier G.M."/>
            <person name="Desjardins C.A."/>
            <person name="Gallo J.E."/>
            <person name="Holder J."/>
            <person name="Sullivan T.D."/>
            <person name="Marty A.J."/>
            <person name="Carmen J.C."/>
            <person name="Chen Z."/>
            <person name="Ding L."/>
            <person name="Gujja S."/>
            <person name="Magrini V."/>
            <person name="Misas E."/>
            <person name="Mitreva M."/>
            <person name="Priest M."/>
            <person name="Saif S."/>
            <person name="Whiston E.A."/>
            <person name="Young S."/>
            <person name="Zeng Q."/>
            <person name="Goldman W.E."/>
            <person name="Mardis E.R."/>
            <person name="Taylor J.W."/>
            <person name="McEwen J.G."/>
            <person name="Clay O.K."/>
            <person name="Klein B.S."/>
            <person name="Cuomo C.A."/>
        </authorList>
    </citation>
    <scope>NUCLEOTIDE SEQUENCE [LARGE SCALE GENOMIC DNA]</scope>
    <source>
        <strain evidence="3">UAMH 139</strain>
    </source>
</reference>
<gene>
    <name evidence="2" type="ORF">EMPG_14993</name>
</gene>
<keyword evidence="3" id="KW-1185">Reference proteome</keyword>
<sequence>MHKSYKGGNLIRCLPCTARFGKPPRICDGNKRTTVSNKGTVIHSSVYRYLIQTPNPNGQEPPYYRDMLDPLFRKRIPKLGRVSEERFEASSQHYGLKHKGEERLDIGIDAGAESSFRCKQGEYLAPGDDYRELEDDLIVQNYQLEKAQNKLSNTFHCMKHSNKEGTSTYSDDLGDDSSSSSQVSAGFGKI</sequence>
<comment type="caution">
    <text evidence="2">The sequence shown here is derived from an EMBL/GenBank/DDBJ whole genome shotgun (WGS) entry which is preliminary data.</text>
</comment>
<name>A0A0H1BE15_9EURO</name>
<dbReference type="OrthoDB" id="4188400at2759"/>
<accession>A0A0H1BE15</accession>